<dbReference type="EMBL" id="JAHLQT010027492">
    <property type="protein sequence ID" value="KAG7162624.1"/>
    <property type="molecule type" value="Genomic_DNA"/>
</dbReference>
<dbReference type="PANTHER" id="PTHR11241">
    <property type="entry name" value="DEOXYURIDINE 5'-TRIPHOSPHATE NUCLEOTIDOHYDROLASE"/>
    <property type="match status" value="1"/>
</dbReference>
<dbReference type="UniPathway" id="UPA00610">
    <property type="reaction ID" value="UER00666"/>
</dbReference>
<keyword evidence="6" id="KW-0812">Transmembrane</keyword>
<comment type="pathway">
    <text evidence="1 5">Pyrimidine metabolism; dUMP biosynthesis; dUMP from dCTP (dUTP route): step 2/2.</text>
</comment>
<dbReference type="GO" id="GO:0004170">
    <property type="term" value="F:dUTP diphosphatase activity"/>
    <property type="evidence" value="ECO:0007669"/>
    <property type="project" value="UniProtKB-UniRule"/>
</dbReference>
<dbReference type="NCBIfam" id="TIGR00576">
    <property type="entry name" value="dut"/>
    <property type="match status" value="1"/>
</dbReference>
<comment type="function">
    <text evidence="5">Involved in nucleotide metabolism via production of dUMP, the immediate precursor of thymidine nucleotides, and decreases the intracellular concentration of dUTP so that uracil cannot be incorporated into DNA.</text>
</comment>
<evidence type="ECO:0000256" key="5">
    <source>
        <dbReference type="RuleBase" id="RU367024"/>
    </source>
</evidence>
<keyword evidence="3 5" id="KW-0378">Hydrolase</keyword>
<evidence type="ECO:0000313" key="9">
    <source>
        <dbReference type="Proteomes" id="UP000747542"/>
    </source>
</evidence>
<dbReference type="Proteomes" id="UP000747542">
    <property type="component" value="Unassembled WGS sequence"/>
</dbReference>
<comment type="similarity">
    <text evidence="2 5">Belongs to the dUTPase family.</text>
</comment>
<comment type="cofactor">
    <cofactor evidence="5">
        <name>Mg(2+)</name>
        <dbReference type="ChEBI" id="CHEBI:18420"/>
    </cofactor>
</comment>
<dbReference type="CDD" id="cd07557">
    <property type="entry name" value="trimeric_dUTPase"/>
    <property type="match status" value="1"/>
</dbReference>
<keyword evidence="4 5" id="KW-0546">Nucleotide metabolism</keyword>
<keyword evidence="6" id="KW-1133">Transmembrane helix</keyword>
<dbReference type="Pfam" id="PF00692">
    <property type="entry name" value="dUTPase"/>
    <property type="match status" value="1"/>
</dbReference>
<dbReference type="InterPro" id="IPR036157">
    <property type="entry name" value="dUTPase-like_sf"/>
</dbReference>
<comment type="caution">
    <text evidence="8">The sequence shown here is derived from an EMBL/GenBank/DDBJ whole genome shotgun (WGS) entry which is preliminary data.</text>
</comment>
<dbReference type="InterPro" id="IPR033704">
    <property type="entry name" value="dUTPase_trimeric"/>
</dbReference>
<keyword evidence="5" id="KW-0479">Metal-binding</keyword>
<protein>
    <recommendedName>
        <fullName evidence="5">Deoxyuridine 5'-triphosphate nucleotidohydrolase</fullName>
        <shortName evidence="5">dUTPase</shortName>
        <ecNumber evidence="5">3.6.1.23</ecNumber>
    </recommendedName>
    <alternativeName>
        <fullName evidence="5">dUTP pyrophosphatase</fullName>
    </alternativeName>
</protein>
<feature type="transmembrane region" description="Helical" evidence="6">
    <location>
        <begin position="241"/>
        <end position="268"/>
    </location>
</feature>
<dbReference type="SUPFAM" id="SSF51283">
    <property type="entry name" value="dUTPase-like"/>
    <property type="match status" value="1"/>
</dbReference>
<dbReference type="InterPro" id="IPR008181">
    <property type="entry name" value="dUTPase"/>
</dbReference>
<proteinExistence type="inferred from homology"/>
<evidence type="ECO:0000259" key="7">
    <source>
        <dbReference type="Pfam" id="PF00692"/>
    </source>
</evidence>
<evidence type="ECO:0000313" key="8">
    <source>
        <dbReference type="EMBL" id="KAG7162624.1"/>
    </source>
</evidence>
<feature type="transmembrane region" description="Helical" evidence="6">
    <location>
        <begin position="307"/>
        <end position="327"/>
    </location>
</feature>
<evidence type="ECO:0000256" key="6">
    <source>
        <dbReference type="SAM" id="Phobius"/>
    </source>
</evidence>
<keyword evidence="9" id="KW-1185">Reference proteome</keyword>
<dbReference type="GO" id="GO:0046081">
    <property type="term" value="P:dUTP catabolic process"/>
    <property type="evidence" value="ECO:0007669"/>
    <property type="project" value="UniProtKB-UniRule"/>
</dbReference>
<gene>
    <name evidence="8" type="primary">Dut-L9</name>
    <name evidence="8" type="ORF">Hamer_G028812</name>
</gene>
<accession>A0A8J5K062</accession>
<organism evidence="8 9">
    <name type="scientific">Homarus americanus</name>
    <name type="common">American lobster</name>
    <dbReference type="NCBI Taxonomy" id="6706"/>
    <lineage>
        <taxon>Eukaryota</taxon>
        <taxon>Metazoa</taxon>
        <taxon>Ecdysozoa</taxon>
        <taxon>Arthropoda</taxon>
        <taxon>Crustacea</taxon>
        <taxon>Multicrustacea</taxon>
        <taxon>Malacostraca</taxon>
        <taxon>Eumalacostraca</taxon>
        <taxon>Eucarida</taxon>
        <taxon>Decapoda</taxon>
        <taxon>Pleocyemata</taxon>
        <taxon>Astacidea</taxon>
        <taxon>Nephropoidea</taxon>
        <taxon>Nephropidae</taxon>
        <taxon>Homarus</taxon>
    </lineage>
</organism>
<dbReference type="PANTHER" id="PTHR11241:SF0">
    <property type="entry name" value="DEOXYURIDINE 5'-TRIPHOSPHATE NUCLEOTIDOHYDROLASE"/>
    <property type="match status" value="1"/>
</dbReference>
<dbReference type="EC" id="3.6.1.23" evidence="5"/>
<comment type="catalytic activity">
    <reaction evidence="5">
        <text>dUTP + H2O = dUMP + diphosphate + H(+)</text>
        <dbReference type="Rhea" id="RHEA:10248"/>
        <dbReference type="ChEBI" id="CHEBI:15377"/>
        <dbReference type="ChEBI" id="CHEBI:15378"/>
        <dbReference type="ChEBI" id="CHEBI:33019"/>
        <dbReference type="ChEBI" id="CHEBI:61555"/>
        <dbReference type="ChEBI" id="CHEBI:246422"/>
        <dbReference type="EC" id="3.6.1.23"/>
    </reaction>
</comment>
<name>A0A8J5K062_HOMAM</name>
<evidence type="ECO:0000256" key="4">
    <source>
        <dbReference type="ARBA" id="ARBA00023080"/>
    </source>
</evidence>
<sequence length="389" mass="44788">MPSTVRSVLRFKKLSGNALTPSKGSKLAAGFDLSSAYDIVIAGQGKALIKTDIQVELPEDCYGRVAPRSGLSWKNHIDVGAGVIDRDYRGNVGVVLFNHAKTDFEVKKGDRVAQLICEKIVYPDIEEVEDQFHRDLYAEATETNVEKFIGTADTADKLQENDKFADKQDFAEKFAEKFSQKFVDKFTEKKLEDMDEDKFADNTNKKYWNWRMLFQQPTLLFFLKCFSKQQQQKQQNKCEAWTFWMGYLMGYLFNSVLMSVIITIMIIARSVIKRRSITVNSIKQQQQQQQQQQQNERGGLWTFRDGYMVMGTLFLCVMLVIWVIMVIRRLINRRQDSSPPPPEMPPPSYFELDEMPPPSYFEQEIDDQNCCDYNSITSTLITPPLGTAV</sequence>
<evidence type="ECO:0000256" key="2">
    <source>
        <dbReference type="ARBA" id="ARBA00006581"/>
    </source>
</evidence>
<keyword evidence="6" id="KW-0472">Membrane</keyword>
<evidence type="ECO:0000256" key="3">
    <source>
        <dbReference type="ARBA" id="ARBA00022801"/>
    </source>
</evidence>
<evidence type="ECO:0000256" key="1">
    <source>
        <dbReference type="ARBA" id="ARBA00005142"/>
    </source>
</evidence>
<feature type="domain" description="dUTPase-like" evidence="7">
    <location>
        <begin position="20"/>
        <end position="131"/>
    </location>
</feature>
<dbReference type="InterPro" id="IPR029054">
    <property type="entry name" value="dUTPase-like"/>
</dbReference>
<dbReference type="GO" id="GO:0000287">
    <property type="term" value="F:magnesium ion binding"/>
    <property type="evidence" value="ECO:0007669"/>
    <property type="project" value="UniProtKB-UniRule"/>
</dbReference>
<dbReference type="GO" id="GO:0006226">
    <property type="term" value="P:dUMP biosynthetic process"/>
    <property type="evidence" value="ECO:0007669"/>
    <property type="project" value="UniProtKB-UniRule"/>
</dbReference>
<dbReference type="AlphaFoldDB" id="A0A8J5K062"/>
<dbReference type="Gene3D" id="2.70.40.10">
    <property type="match status" value="1"/>
</dbReference>
<reference evidence="8" key="1">
    <citation type="journal article" date="2021" name="Sci. Adv.">
        <title>The American lobster genome reveals insights on longevity, neural, and immune adaptations.</title>
        <authorList>
            <person name="Polinski J.M."/>
            <person name="Zimin A.V."/>
            <person name="Clark K.F."/>
            <person name="Kohn A.B."/>
            <person name="Sadowski N."/>
            <person name="Timp W."/>
            <person name="Ptitsyn A."/>
            <person name="Khanna P."/>
            <person name="Romanova D.Y."/>
            <person name="Williams P."/>
            <person name="Greenwood S.J."/>
            <person name="Moroz L.L."/>
            <person name="Walt D.R."/>
            <person name="Bodnar A.G."/>
        </authorList>
    </citation>
    <scope>NUCLEOTIDE SEQUENCE</scope>
    <source>
        <strain evidence="8">GMGI-L3</strain>
    </source>
</reference>
<keyword evidence="5" id="KW-0460">Magnesium</keyword>